<protein>
    <submittedName>
        <fullName evidence="7">NCS1 nucleoside transporter family protein</fullName>
    </submittedName>
</protein>
<dbReference type="Proteomes" id="UP001408356">
    <property type="component" value="Unassembled WGS sequence"/>
</dbReference>
<name>A0ABR2US70_9PEZI</name>
<comment type="similarity">
    <text evidence="2">Belongs to the purine-cytosine permease (2.A.39) family.</text>
</comment>
<comment type="subcellular location">
    <subcellularLocation>
        <location evidence="1">Membrane</location>
        <topology evidence="1">Multi-pass membrane protein</topology>
    </subcellularLocation>
</comment>
<dbReference type="Gene3D" id="1.10.4160.10">
    <property type="entry name" value="Hydantoin permease"/>
    <property type="match status" value="1"/>
</dbReference>
<evidence type="ECO:0000313" key="8">
    <source>
        <dbReference type="Proteomes" id="UP001408356"/>
    </source>
</evidence>
<evidence type="ECO:0000313" key="7">
    <source>
        <dbReference type="EMBL" id="KAK9417357.1"/>
    </source>
</evidence>
<feature type="transmembrane region" description="Helical" evidence="6">
    <location>
        <begin position="166"/>
        <end position="183"/>
    </location>
</feature>
<keyword evidence="5 6" id="KW-0472">Membrane</keyword>
<proteinExistence type="inferred from homology"/>
<feature type="transmembrane region" description="Helical" evidence="6">
    <location>
        <begin position="190"/>
        <end position="211"/>
    </location>
</feature>
<feature type="transmembrane region" description="Helical" evidence="6">
    <location>
        <begin position="65"/>
        <end position="91"/>
    </location>
</feature>
<feature type="transmembrane region" description="Helical" evidence="6">
    <location>
        <begin position="484"/>
        <end position="502"/>
    </location>
</feature>
<dbReference type="PANTHER" id="PTHR30618:SF4">
    <property type="entry name" value="ALLANTOIN PERMEASE"/>
    <property type="match status" value="1"/>
</dbReference>
<organism evidence="7 8">
    <name type="scientific">Seiridium unicorne</name>
    <dbReference type="NCBI Taxonomy" id="138068"/>
    <lineage>
        <taxon>Eukaryota</taxon>
        <taxon>Fungi</taxon>
        <taxon>Dikarya</taxon>
        <taxon>Ascomycota</taxon>
        <taxon>Pezizomycotina</taxon>
        <taxon>Sordariomycetes</taxon>
        <taxon>Xylariomycetidae</taxon>
        <taxon>Amphisphaeriales</taxon>
        <taxon>Sporocadaceae</taxon>
        <taxon>Seiridium</taxon>
    </lineage>
</organism>
<feature type="transmembrane region" description="Helical" evidence="6">
    <location>
        <begin position="278"/>
        <end position="298"/>
    </location>
</feature>
<dbReference type="InterPro" id="IPR045225">
    <property type="entry name" value="Uracil/uridine/allantoin_perm"/>
</dbReference>
<dbReference type="InterPro" id="IPR001248">
    <property type="entry name" value="Pur-cyt_permease"/>
</dbReference>
<keyword evidence="3 6" id="KW-0812">Transmembrane</keyword>
<feature type="transmembrane region" description="Helical" evidence="6">
    <location>
        <begin position="237"/>
        <end position="257"/>
    </location>
</feature>
<evidence type="ECO:0000256" key="4">
    <source>
        <dbReference type="ARBA" id="ARBA00022989"/>
    </source>
</evidence>
<keyword evidence="4 6" id="KW-1133">Transmembrane helix</keyword>
<accession>A0ABR2US70</accession>
<feature type="transmembrane region" description="Helical" evidence="6">
    <location>
        <begin position="393"/>
        <end position="418"/>
    </location>
</feature>
<comment type="caution">
    <text evidence="7">The sequence shown here is derived from an EMBL/GenBank/DDBJ whole genome shotgun (WGS) entry which is preliminary data.</text>
</comment>
<evidence type="ECO:0000256" key="3">
    <source>
        <dbReference type="ARBA" id="ARBA00022692"/>
    </source>
</evidence>
<feature type="transmembrane region" description="Helical" evidence="6">
    <location>
        <begin position="40"/>
        <end position="59"/>
    </location>
</feature>
<dbReference type="InterPro" id="IPR012681">
    <property type="entry name" value="NCS1"/>
</dbReference>
<dbReference type="PANTHER" id="PTHR30618">
    <property type="entry name" value="NCS1 FAMILY PURINE/PYRIMIDINE TRANSPORTER"/>
    <property type="match status" value="1"/>
</dbReference>
<dbReference type="EMBL" id="JARVKF010000399">
    <property type="protein sequence ID" value="KAK9417357.1"/>
    <property type="molecule type" value="Genomic_DNA"/>
</dbReference>
<keyword evidence="8" id="KW-1185">Reference proteome</keyword>
<dbReference type="Pfam" id="PF02133">
    <property type="entry name" value="Transp_cyt_pur"/>
    <property type="match status" value="1"/>
</dbReference>
<dbReference type="CDD" id="cd11482">
    <property type="entry name" value="SLC-NCS1sbd_NRT1-like"/>
    <property type="match status" value="1"/>
</dbReference>
<evidence type="ECO:0000256" key="1">
    <source>
        <dbReference type="ARBA" id="ARBA00004141"/>
    </source>
</evidence>
<evidence type="ECO:0000256" key="6">
    <source>
        <dbReference type="SAM" id="Phobius"/>
    </source>
</evidence>
<evidence type="ECO:0000256" key="5">
    <source>
        <dbReference type="ARBA" id="ARBA00023136"/>
    </source>
</evidence>
<sequence length="556" mass="61078">MSFSSLKKRAELSHGSVWINEDVRPLEDARRTWTFISYHNFWLLINCSIASYLTGSALIPLGLTWWQAVICIVVGNAIATAALLISSLAGAHYNIGFSVLSRAIWGLWGSQFVIWNRIFLSIVWYGFQTWVGGQCVYIILLSFQPDLEQHIPNTLPADTGATTAEFVAYIVFFFASLPFLWVRPHRIEKLFYFASTVTLIFFLVLLIWSLATMGPEGFGSTLDSDTDLPSTGGPGSIAWLMIYGIMSTIGSIAAGILNQNDFSRFSRRPSDAIWGQAIAFPVYSIFTAVVGILVTAATQNRLGGDAVWNPPTLMAALLELDNTAGTRAAVFFSGLALTIAQIGTNVPGNGFAGGIDSSAVFPKYINIRRGAFITAIISPAVNPWRLVSTATTFLTVLSGYSVFIAPMTGIMAASYLAVSRQKIKTEDLFHPNSENIYWYSHGVNWRAFAAWIIGVVPILPGFINAVNLSILVPDSVVELYYLNYIYGFLVGGLVFTVLHRVFPAEKLDTFVREAPDAKTLQKQNRIYWNSTLEGSEHAGPLVHSDVGHIVPIKDVN</sequence>
<evidence type="ECO:0000256" key="2">
    <source>
        <dbReference type="ARBA" id="ARBA00008974"/>
    </source>
</evidence>
<dbReference type="NCBIfam" id="TIGR00800">
    <property type="entry name" value="ncs1"/>
    <property type="match status" value="1"/>
</dbReference>
<gene>
    <name evidence="7" type="ORF">SUNI508_08937</name>
</gene>
<reference evidence="7 8" key="1">
    <citation type="journal article" date="2024" name="J. Plant Pathol.">
        <title>Sequence and assembly of the genome of Seiridium unicorne, isolate CBS 538.82, causal agent of cypress canker disease.</title>
        <authorList>
            <person name="Scali E."/>
            <person name="Rocca G.D."/>
            <person name="Danti R."/>
            <person name="Garbelotto M."/>
            <person name="Barberini S."/>
            <person name="Baroncelli R."/>
            <person name="Emiliani G."/>
        </authorList>
    </citation>
    <scope>NUCLEOTIDE SEQUENCE [LARGE SCALE GENOMIC DNA]</scope>
    <source>
        <strain evidence="7 8">BM-138-508</strain>
    </source>
</reference>
<feature type="transmembrane region" description="Helical" evidence="6">
    <location>
        <begin position="448"/>
        <end position="472"/>
    </location>
</feature>